<organism evidence="3 4">
    <name type="scientific">Genlisea aurea</name>
    <dbReference type="NCBI Taxonomy" id="192259"/>
    <lineage>
        <taxon>Eukaryota</taxon>
        <taxon>Viridiplantae</taxon>
        <taxon>Streptophyta</taxon>
        <taxon>Embryophyta</taxon>
        <taxon>Tracheophyta</taxon>
        <taxon>Spermatophyta</taxon>
        <taxon>Magnoliopsida</taxon>
        <taxon>eudicotyledons</taxon>
        <taxon>Gunneridae</taxon>
        <taxon>Pentapetalae</taxon>
        <taxon>asterids</taxon>
        <taxon>lamiids</taxon>
        <taxon>Lamiales</taxon>
        <taxon>Lentibulariaceae</taxon>
        <taxon>Genlisea</taxon>
    </lineage>
</organism>
<feature type="non-terminal residue" evidence="3">
    <location>
        <position position="133"/>
    </location>
</feature>
<dbReference type="PANTHER" id="PTHR31499">
    <property type="entry name" value="MYB FAMILY TRANSCRIPTION FACTOR PHL11"/>
    <property type="match status" value="1"/>
</dbReference>
<evidence type="ECO:0000313" key="4">
    <source>
        <dbReference type="Proteomes" id="UP000015453"/>
    </source>
</evidence>
<feature type="non-terminal residue" evidence="3">
    <location>
        <position position="1"/>
    </location>
</feature>
<feature type="region of interest" description="Disordered" evidence="1">
    <location>
        <begin position="74"/>
        <end position="133"/>
    </location>
</feature>
<evidence type="ECO:0000313" key="3">
    <source>
        <dbReference type="EMBL" id="EPS63612.1"/>
    </source>
</evidence>
<dbReference type="Proteomes" id="UP000015453">
    <property type="component" value="Unassembled WGS sequence"/>
</dbReference>
<gene>
    <name evidence="3" type="ORF">M569_11172</name>
</gene>
<evidence type="ECO:0000256" key="1">
    <source>
        <dbReference type="SAM" id="MobiDB-lite"/>
    </source>
</evidence>
<dbReference type="Pfam" id="PF14379">
    <property type="entry name" value="Myb_CC_LHEQLE"/>
    <property type="match status" value="1"/>
</dbReference>
<accession>S8DUM8</accession>
<keyword evidence="4" id="KW-1185">Reference proteome</keyword>
<dbReference type="GO" id="GO:0003700">
    <property type="term" value="F:DNA-binding transcription factor activity"/>
    <property type="evidence" value="ECO:0007669"/>
    <property type="project" value="InterPro"/>
</dbReference>
<feature type="compositionally biased region" description="Polar residues" evidence="1">
    <location>
        <begin position="93"/>
        <end position="103"/>
    </location>
</feature>
<feature type="domain" description="MYB-CC type transcription factor LHEQLE-containing" evidence="2">
    <location>
        <begin position="1"/>
        <end position="27"/>
    </location>
</feature>
<dbReference type="PANTHER" id="PTHR31499:SF43">
    <property type="entry name" value="MYB FAMILY TRANSCRIPTION FACTOR APL"/>
    <property type="match status" value="1"/>
</dbReference>
<reference evidence="3 4" key="1">
    <citation type="journal article" date="2013" name="BMC Genomics">
        <title>The miniature genome of a carnivorous plant Genlisea aurea contains a low number of genes and short non-coding sequences.</title>
        <authorList>
            <person name="Leushkin E.V."/>
            <person name="Sutormin R.A."/>
            <person name="Nabieva E.R."/>
            <person name="Penin A.A."/>
            <person name="Kondrashov A.S."/>
            <person name="Logacheva M.D."/>
        </authorList>
    </citation>
    <scope>NUCLEOTIDE SEQUENCE [LARGE SCALE GENOMIC DNA]</scope>
</reference>
<dbReference type="OrthoDB" id="551907at2759"/>
<dbReference type="EMBL" id="AUSU01005369">
    <property type="protein sequence ID" value="EPS63612.1"/>
    <property type="molecule type" value="Genomic_DNA"/>
</dbReference>
<sequence>KVQRHLQLRIEAQGKYMQSILEKACQTLAGDNIPAAAAAAATGGGYNKSAIGEMASLNPTMNFQTLQDLNMYSSSNQLDHHHHHHQFHHPPQDNFSAGNQTFSGKKRPNPYLNNSHSAGKNPLVWPEDLRLRE</sequence>
<dbReference type="AlphaFoldDB" id="S8DUM8"/>
<proteinExistence type="predicted"/>
<protein>
    <recommendedName>
        <fullName evidence="2">MYB-CC type transcription factor LHEQLE-containing domain-containing protein</fullName>
    </recommendedName>
</protein>
<dbReference type="InterPro" id="IPR025756">
    <property type="entry name" value="Myb_CC_LHEQLE"/>
</dbReference>
<dbReference type="InterPro" id="IPR046955">
    <property type="entry name" value="PHR1-like"/>
</dbReference>
<comment type="caution">
    <text evidence="3">The sequence shown here is derived from an EMBL/GenBank/DDBJ whole genome shotgun (WGS) entry which is preliminary data.</text>
</comment>
<evidence type="ECO:0000259" key="2">
    <source>
        <dbReference type="Pfam" id="PF14379"/>
    </source>
</evidence>
<name>S8DUM8_9LAMI</name>